<dbReference type="SUPFAM" id="SSF52540">
    <property type="entry name" value="P-loop containing nucleoside triphosphate hydrolases"/>
    <property type="match status" value="1"/>
</dbReference>
<feature type="region of interest" description="Disordered" evidence="3">
    <location>
        <begin position="258"/>
        <end position="312"/>
    </location>
</feature>
<organism evidence="4 5">
    <name type="scientific">Sporothrix curviconia</name>
    <dbReference type="NCBI Taxonomy" id="1260050"/>
    <lineage>
        <taxon>Eukaryota</taxon>
        <taxon>Fungi</taxon>
        <taxon>Dikarya</taxon>
        <taxon>Ascomycota</taxon>
        <taxon>Pezizomycotina</taxon>
        <taxon>Sordariomycetes</taxon>
        <taxon>Sordariomycetidae</taxon>
        <taxon>Ophiostomatales</taxon>
        <taxon>Ophiostomataceae</taxon>
        <taxon>Sporothrix</taxon>
    </lineage>
</organism>
<dbReference type="SMART" id="SM00173">
    <property type="entry name" value="RAS"/>
    <property type="match status" value="1"/>
</dbReference>
<dbReference type="SMART" id="SM00174">
    <property type="entry name" value="RHO"/>
    <property type="match status" value="1"/>
</dbReference>
<dbReference type="Gene3D" id="3.40.50.300">
    <property type="entry name" value="P-loop containing nucleotide triphosphate hydrolases"/>
    <property type="match status" value="1"/>
</dbReference>
<gene>
    <name evidence="4" type="ORF">SCUCBS95973_003814</name>
</gene>
<dbReference type="Proteomes" id="UP001642405">
    <property type="component" value="Unassembled WGS sequence"/>
</dbReference>
<keyword evidence="5" id="KW-1185">Reference proteome</keyword>
<evidence type="ECO:0000313" key="5">
    <source>
        <dbReference type="Proteomes" id="UP001642405"/>
    </source>
</evidence>
<evidence type="ECO:0000256" key="3">
    <source>
        <dbReference type="SAM" id="MobiDB-lite"/>
    </source>
</evidence>
<feature type="region of interest" description="Disordered" evidence="3">
    <location>
        <begin position="1"/>
        <end position="61"/>
    </location>
</feature>
<dbReference type="PROSITE" id="PS51419">
    <property type="entry name" value="RAB"/>
    <property type="match status" value="1"/>
</dbReference>
<dbReference type="InterPro" id="IPR027417">
    <property type="entry name" value="P-loop_NTPase"/>
</dbReference>
<dbReference type="InterPro" id="IPR003578">
    <property type="entry name" value="Small_GTPase_Rho"/>
</dbReference>
<evidence type="ECO:0000256" key="1">
    <source>
        <dbReference type="ARBA" id="ARBA00022741"/>
    </source>
</evidence>
<dbReference type="SMART" id="SM00175">
    <property type="entry name" value="RAB"/>
    <property type="match status" value="1"/>
</dbReference>
<feature type="region of interest" description="Disordered" evidence="3">
    <location>
        <begin position="223"/>
        <end position="244"/>
    </location>
</feature>
<keyword evidence="1" id="KW-0547">Nucleotide-binding</keyword>
<comment type="caution">
    <text evidence="4">The sequence shown here is derived from an EMBL/GenBank/DDBJ whole genome shotgun (WGS) entry which is preliminary data.</text>
</comment>
<feature type="compositionally biased region" description="Polar residues" evidence="3">
    <location>
        <begin position="1"/>
        <end position="12"/>
    </location>
</feature>
<reference evidence="4 5" key="1">
    <citation type="submission" date="2024-01" db="EMBL/GenBank/DDBJ databases">
        <authorList>
            <person name="Allen C."/>
            <person name="Tagirdzhanova G."/>
        </authorList>
    </citation>
    <scope>NUCLEOTIDE SEQUENCE [LARGE SCALE GENOMIC DNA]</scope>
</reference>
<evidence type="ECO:0000256" key="2">
    <source>
        <dbReference type="ARBA" id="ARBA00023134"/>
    </source>
</evidence>
<name>A0ABP0BIG7_9PEZI</name>
<dbReference type="PANTHER" id="PTHR24072">
    <property type="entry name" value="RHO FAMILY GTPASE"/>
    <property type="match status" value="1"/>
</dbReference>
<dbReference type="InterPro" id="IPR001806">
    <property type="entry name" value="Small_GTPase"/>
</dbReference>
<accession>A0ABP0BIG7</accession>
<proteinExistence type="predicted"/>
<dbReference type="Pfam" id="PF00071">
    <property type="entry name" value="Ras"/>
    <property type="match status" value="1"/>
</dbReference>
<protein>
    <submittedName>
        <fullName evidence="4">Uncharacterized protein</fullName>
    </submittedName>
</protein>
<feature type="compositionally biased region" description="Low complexity" evidence="3">
    <location>
        <begin position="259"/>
        <end position="281"/>
    </location>
</feature>
<evidence type="ECO:0000313" key="4">
    <source>
        <dbReference type="EMBL" id="CAK7219415.1"/>
    </source>
</evidence>
<dbReference type="EMBL" id="CAWUHB010000017">
    <property type="protein sequence ID" value="CAK7219415.1"/>
    <property type="molecule type" value="Genomic_DNA"/>
</dbReference>
<sequence length="535" mass="58665">MVSYAEQTTPPTTADRKKDAILARQHPLSMSPSPWAEPPPTPQDSLASPCQTPPTSPSLQLAEPISPTPAMLEEDDNILMHDSGNAARTTLLRRSTPTLITIGPKPGRENRMQHWLSEIPPPVSPQERYIQGLNSAADHPLHPRPLCAIAPRQVRYLSSTDITGGDSLSLECEKLSIDVSDKENAMVRNRLKALETAHATSYPPAEDAGLGTKKRHMVERLSSSLALAPGSEDERRGSNDLSSEDLAKQSEMLYRFGGLSKTPSSSLRSSFSRRNSGSLRSHGSGTIRRIMSSKIAPPMTPPSRDGQNGSWSEGRPDMIVNVAFIGDARVGKTALIKRLVYGTFPQTYAPSSIQEQTIRIVVDGARVQLNLSEGGSGRDPREPSILALGWFSVVVLCYDIGNHSTLESLHKYRNDIAMYEENSIVVLAGLKKDARRRLPPLQLTFVEDAVQVTPDKQGKEAARKLGCTDYFECSSLSSCEGVDDLFDYVVQSGVELQKIRNKTMSRFRFERSVDKGMTKIAEGVRSLFTFHGSAV</sequence>
<keyword evidence="2" id="KW-0342">GTP-binding</keyword>